<keyword evidence="1" id="KW-0489">Methyltransferase</keyword>
<reference evidence="4 5" key="1">
    <citation type="journal article" date="2014" name="Nature">
        <title>An environmental bacterial taxon with a large and distinct metabolic repertoire.</title>
        <authorList>
            <person name="Wilson M.C."/>
            <person name="Mori T."/>
            <person name="Ruckert C."/>
            <person name="Uria A.R."/>
            <person name="Helf M.J."/>
            <person name="Takada K."/>
            <person name="Gernert C."/>
            <person name="Steffens U.A."/>
            <person name="Heycke N."/>
            <person name="Schmitt S."/>
            <person name="Rinke C."/>
            <person name="Helfrich E.J."/>
            <person name="Brachmann A.O."/>
            <person name="Gurgui C."/>
            <person name="Wakimoto T."/>
            <person name="Kracht M."/>
            <person name="Crusemann M."/>
            <person name="Hentschel U."/>
            <person name="Abe I."/>
            <person name="Matsunaga S."/>
            <person name="Kalinowski J."/>
            <person name="Takeyama H."/>
            <person name="Piel J."/>
        </authorList>
    </citation>
    <scope>NUCLEOTIDE SEQUENCE [LARGE SCALE GENOMIC DNA]</scope>
    <source>
        <strain evidence="5">TSY2</strain>
    </source>
</reference>
<feature type="non-terminal residue" evidence="4">
    <location>
        <position position="1"/>
    </location>
</feature>
<dbReference type="InterPro" id="IPR051128">
    <property type="entry name" value="EgtD_Methyltrsf_superfamily"/>
</dbReference>
<organism evidence="4 5">
    <name type="scientific">Candidatus Entotheonella gemina</name>
    <dbReference type="NCBI Taxonomy" id="1429439"/>
    <lineage>
        <taxon>Bacteria</taxon>
        <taxon>Pseudomonadati</taxon>
        <taxon>Nitrospinota/Tectimicrobiota group</taxon>
        <taxon>Candidatus Tectimicrobiota</taxon>
        <taxon>Candidatus Entotheonellia</taxon>
        <taxon>Candidatus Entotheonellales</taxon>
        <taxon>Candidatus Entotheonellaceae</taxon>
        <taxon>Candidatus Entotheonella</taxon>
    </lineage>
</organism>
<gene>
    <name evidence="4" type="ORF">ETSY2_53565</name>
</gene>
<dbReference type="HOGENOM" id="CLU_1513612_0_0_7"/>
<evidence type="ECO:0000313" key="4">
    <source>
        <dbReference type="EMBL" id="ETW92381.1"/>
    </source>
</evidence>
<name>W4L4Z0_9BACT</name>
<evidence type="ECO:0000256" key="2">
    <source>
        <dbReference type="ARBA" id="ARBA00022679"/>
    </source>
</evidence>
<dbReference type="InterPro" id="IPR019257">
    <property type="entry name" value="MeTrfase_dom"/>
</dbReference>
<dbReference type="PANTHER" id="PTHR43397:SF1">
    <property type="entry name" value="ERGOTHIONEINE BIOSYNTHESIS PROTEIN 1"/>
    <property type="match status" value="1"/>
</dbReference>
<feature type="domain" description="Histidine-specific methyltransferase SAM-dependent" evidence="3">
    <location>
        <begin position="1"/>
        <end position="165"/>
    </location>
</feature>
<dbReference type="Proteomes" id="UP000019140">
    <property type="component" value="Unassembled WGS sequence"/>
</dbReference>
<dbReference type="InterPro" id="IPR029063">
    <property type="entry name" value="SAM-dependent_MTases_sf"/>
</dbReference>
<dbReference type="Gene3D" id="3.40.50.150">
    <property type="entry name" value="Vaccinia Virus protein VP39"/>
    <property type="match status" value="1"/>
</dbReference>
<proteinExistence type="predicted"/>
<dbReference type="GO" id="GO:0008168">
    <property type="term" value="F:methyltransferase activity"/>
    <property type="evidence" value="ECO:0007669"/>
    <property type="project" value="UniProtKB-KW"/>
</dbReference>
<keyword evidence="5" id="KW-1185">Reference proteome</keyword>
<keyword evidence="2" id="KW-0808">Transferase</keyword>
<dbReference type="PANTHER" id="PTHR43397">
    <property type="entry name" value="ERGOTHIONEINE BIOSYNTHESIS PROTEIN 1"/>
    <property type="match status" value="1"/>
</dbReference>
<evidence type="ECO:0000259" key="3">
    <source>
        <dbReference type="Pfam" id="PF10017"/>
    </source>
</evidence>
<evidence type="ECO:0000313" key="5">
    <source>
        <dbReference type="Proteomes" id="UP000019140"/>
    </source>
</evidence>
<dbReference type="EMBL" id="AZHX01002932">
    <property type="protein sequence ID" value="ETW92381.1"/>
    <property type="molecule type" value="Genomic_DNA"/>
</dbReference>
<accession>W4L4Z0</accession>
<dbReference type="AlphaFoldDB" id="W4L4Z0"/>
<comment type="caution">
    <text evidence="4">The sequence shown here is derived from an EMBL/GenBank/DDBJ whole genome shotgun (WGS) entry which is preliminary data.</text>
</comment>
<dbReference type="GO" id="GO:0032259">
    <property type="term" value="P:methylation"/>
    <property type="evidence" value="ECO:0007669"/>
    <property type="project" value="UniProtKB-KW"/>
</dbReference>
<sequence>EILRKHAKEIMQLVSPDDLVELGSGSSTKTRILIEAMHSTGCHRYSPLDISETALQEAVDALTADYDWLEVNGQLGDFDTDLPKLQRKGKRLVAFLSSNICNHNLVSNTERAEFLTKLGGIMEKGDALLLGVGLMKDIPILLGAYNDSKGLNGKFTLSALDIINTISMLTFLKQILNM</sequence>
<evidence type="ECO:0000256" key="1">
    <source>
        <dbReference type="ARBA" id="ARBA00022603"/>
    </source>
</evidence>
<dbReference type="Pfam" id="PF10017">
    <property type="entry name" value="Methyltransf_33"/>
    <property type="match status" value="1"/>
</dbReference>
<protein>
    <recommendedName>
        <fullName evidence="3">Histidine-specific methyltransferase SAM-dependent domain-containing protein</fullName>
    </recommendedName>
</protein>